<reference evidence="5" key="3">
    <citation type="submission" date="2023-12" db="EMBL/GenBank/DDBJ databases">
        <authorList>
            <person name="Sun Q."/>
            <person name="Inoue M."/>
        </authorList>
    </citation>
    <scope>NUCLEOTIDE SEQUENCE</scope>
    <source>
        <strain evidence="5">JCM 12289</strain>
    </source>
</reference>
<feature type="domain" description="Helicase C-terminal" evidence="4">
    <location>
        <begin position="889"/>
        <end position="1045"/>
    </location>
</feature>
<sequence length="1061" mass="117906">MLVCHLASDKRGRVALWAEDSTLPPQHSPKPGRPPNVPNPRDHPFAASIEALQSSFTELNLPVAAEAFEHTSLTLLLPSGRFGPEPSPEVVRDKEMDAPVDRVSPWTVPALKFDASVLGDVLDALGNEDAGIVAGDTVGYWQTVVSLAGELVRGGRVVPHLELREDSGVAVWRALPSTAEDFNRLQSLRESVPPLARALVTDDVATRAEEANSWGDADVRSARDVLVRMLDVCVDAAVRDRLTSAEPDSTGGEPDDIHEQWLAALTRPDGTIDADPDALEELRQQLDEWTRSLETTGEQGVRLCLRLWAPEPESEPESHPDADAEDTQVNTGDVAAVSPDGWELELLLQAADDPSLLVEASTVWKSTEATTEVLERHLDRPQETLLEELGRAASLYPALESTLDEATPTTLELTATEANEFLREKAEVLEQTGFGVVLPAWWNEPERRLGAQLTAESEESSSESSVGGIGVEQLCEFRWDVVLGDERLSKDDLEELAALKMPLVRVRGQWVSLQEGDIENALELYNETEDSEMTVAEALQADTGLTDTDHGLPVVDRQFEGALADLFDTDLEAWIDDAETPHGFDGQLRPYQKRGLGWLSYLEEFGFGGCLADDMGLGKTIQILARLVEERVDGRSPGPTLVVCPLSVVGNWKHEATEFAPQLHVYVHHGTERASGDTLDEALTNHDMIVTTYGVVRNDIEQLQDTQFHRVILDEAQKIKNTGAKRTQAIRTLSARHRFALTGTPVQNRLSELWSIMEFCNPGLLDSETAFRETFARPIERYGDEHKADTLRRLIRPFILRRSKTDERIIDDLPAKIESKEYCNLTEEQATLYKAATDELLGQVEQASNMERRGKVLQLINALKAICNHPRQYHEDGSQLVRRSGKLARLEDLATEILASDDRALIFTQYTSMAELLRQYLQDQLGRRVLYLHGGTPKGKRDEMVERFQSPDGPPLFLLSLRAGGTGLTLTAATHVIHYDRWWNPAVEDQATDRTYRIGQTDDVQVHKLICEGTVEEAIDQTIEQKRELADQVLAEGDEWITELSTDELQDLVTLSEETLA</sequence>
<dbReference type="Gene3D" id="3.40.50.10810">
    <property type="entry name" value="Tandem AAA-ATPase domain"/>
    <property type="match status" value="1"/>
</dbReference>
<dbReference type="Proteomes" id="UP000830542">
    <property type="component" value="Plasmid unnamed1"/>
</dbReference>
<dbReference type="InterPro" id="IPR038718">
    <property type="entry name" value="SNF2-like_sf"/>
</dbReference>
<evidence type="ECO:0000313" key="8">
    <source>
        <dbReference type="Proteomes" id="UP001500962"/>
    </source>
</evidence>
<dbReference type="PANTHER" id="PTHR10799">
    <property type="entry name" value="SNF2/RAD54 HELICASE FAMILY"/>
    <property type="match status" value="1"/>
</dbReference>
<dbReference type="GeneID" id="71763322"/>
<dbReference type="InterPro" id="IPR014001">
    <property type="entry name" value="Helicase_ATP-bd"/>
</dbReference>
<dbReference type="GO" id="GO:0004386">
    <property type="term" value="F:helicase activity"/>
    <property type="evidence" value="ECO:0007669"/>
    <property type="project" value="UniProtKB-KW"/>
</dbReference>
<dbReference type="CDD" id="cd18012">
    <property type="entry name" value="DEXQc_arch_SWI2_SNF2"/>
    <property type="match status" value="1"/>
</dbReference>
<evidence type="ECO:0000313" key="5">
    <source>
        <dbReference type="EMBL" id="GAA0458009.1"/>
    </source>
</evidence>
<dbReference type="SMART" id="SM00490">
    <property type="entry name" value="HELICc"/>
    <property type="match status" value="1"/>
</dbReference>
<dbReference type="FunFam" id="3.40.50.300:FF:000533">
    <property type="entry name" value="Helicase, Snf2 family"/>
    <property type="match status" value="1"/>
</dbReference>
<dbReference type="PROSITE" id="PS51194">
    <property type="entry name" value="HELICASE_CTER"/>
    <property type="match status" value="1"/>
</dbReference>
<dbReference type="CDD" id="cd18793">
    <property type="entry name" value="SF2_C_SNF"/>
    <property type="match status" value="1"/>
</dbReference>
<keyword evidence="5" id="KW-0347">Helicase</keyword>
<feature type="region of interest" description="Disordered" evidence="2">
    <location>
        <begin position="19"/>
        <end position="44"/>
    </location>
</feature>
<evidence type="ECO:0000313" key="7">
    <source>
        <dbReference type="Proteomes" id="UP000830542"/>
    </source>
</evidence>
<dbReference type="Gene3D" id="3.40.50.300">
    <property type="entry name" value="P-loop containing nucleotide triphosphate hydrolases"/>
    <property type="match status" value="1"/>
</dbReference>
<dbReference type="EMBL" id="CP095006">
    <property type="protein sequence ID" value="UOO96638.1"/>
    <property type="molecule type" value="Genomic_DNA"/>
</dbReference>
<dbReference type="SMART" id="SM00487">
    <property type="entry name" value="DEXDc"/>
    <property type="match status" value="1"/>
</dbReference>
<dbReference type="InterPro" id="IPR022138">
    <property type="entry name" value="DUF3670"/>
</dbReference>
<keyword evidence="5" id="KW-0547">Nucleotide-binding</keyword>
<dbReference type="PROSITE" id="PS51192">
    <property type="entry name" value="HELICASE_ATP_BIND_1"/>
    <property type="match status" value="1"/>
</dbReference>
<dbReference type="Pfam" id="PF12419">
    <property type="entry name" value="DUF3670"/>
    <property type="match status" value="1"/>
</dbReference>
<dbReference type="InterPro" id="IPR000330">
    <property type="entry name" value="SNF2_N"/>
</dbReference>
<protein>
    <submittedName>
        <fullName evidence="5">DEAD/DEAH box helicase</fullName>
    </submittedName>
</protein>
<dbReference type="RefSeq" id="WP_244705544.1">
    <property type="nucleotide sequence ID" value="NZ_BAAADN010000021.1"/>
</dbReference>
<accession>A0AAV3SES9</accession>
<keyword evidence="6" id="KW-0614">Plasmid</keyword>
<dbReference type="KEGG" id="hdo:MUK72_15700"/>
<name>A0AAV3SES9_HALDO</name>
<reference evidence="6" key="2">
    <citation type="submission" date="2022-04" db="EMBL/GenBank/DDBJ databases">
        <title>Sequencing and genomic assembly of Halococcus dombrowskii.</title>
        <authorList>
            <person name="Lim S.W."/>
            <person name="MacLea K.S."/>
        </authorList>
    </citation>
    <scope>NUCLEOTIDE SEQUENCE</scope>
    <source>
        <strain evidence="6">H4</strain>
        <plasmid evidence="6">unnamed1</plasmid>
    </source>
</reference>
<dbReference type="GO" id="GO:0016787">
    <property type="term" value="F:hydrolase activity"/>
    <property type="evidence" value="ECO:0007669"/>
    <property type="project" value="UniProtKB-KW"/>
</dbReference>
<dbReference type="Pfam" id="PF00271">
    <property type="entry name" value="Helicase_C"/>
    <property type="match status" value="1"/>
</dbReference>
<dbReference type="InterPro" id="IPR027417">
    <property type="entry name" value="P-loop_NTPase"/>
</dbReference>
<dbReference type="Proteomes" id="UP001500962">
    <property type="component" value="Unassembled WGS sequence"/>
</dbReference>
<evidence type="ECO:0000313" key="6">
    <source>
        <dbReference type="EMBL" id="UOO96638.1"/>
    </source>
</evidence>
<organism evidence="5 8">
    <name type="scientific">Halococcus dombrowskii</name>
    <dbReference type="NCBI Taxonomy" id="179637"/>
    <lineage>
        <taxon>Archaea</taxon>
        <taxon>Methanobacteriati</taxon>
        <taxon>Methanobacteriota</taxon>
        <taxon>Stenosarchaea group</taxon>
        <taxon>Halobacteria</taxon>
        <taxon>Halobacteriales</taxon>
        <taxon>Halococcaceae</taxon>
        <taxon>Halococcus</taxon>
    </lineage>
</organism>
<dbReference type="SUPFAM" id="SSF52540">
    <property type="entry name" value="P-loop containing nucleoside triphosphate hydrolases"/>
    <property type="match status" value="2"/>
</dbReference>
<dbReference type="InterPro" id="IPR001650">
    <property type="entry name" value="Helicase_C-like"/>
</dbReference>
<gene>
    <name evidence="5" type="ORF">GCM10008985_12720</name>
    <name evidence="6" type="ORF">MUK72_15700</name>
</gene>
<evidence type="ECO:0000256" key="2">
    <source>
        <dbReference type="SAM" id="MobiDB-lite"/>
    </source>
</evidence>
<keyword evidence="7" id="KW-1185">Reference proteome</keyword>
<reference evidence="5" key="1">
    <citation type="journal article" date="2014" name="Int. J. Syst. Evol. Microbiol.">
        <title>Complete genome sequence of Corynebacterium casei LMG S-19264T (=DSM 44701T), isolated from a smear-ripened cheese.</title>
        <authorList>
            <consortium name="US DOE Joint Genome Institute (JGI-PGF)"/>
            <person name="Walter F."/>
            <person name="Albersmeier A."/>
            <person name="Kalinowski J."/>
            <person name="Ruckert C."/>
        </authorList>
    </citation>
    <scope>NUCLEOTIDE SEQUENCE</scope>
    <source>
        <strain evidence="5">JCM 12289</strain>
    </source>
</reference>
<dbReference type="Pfam" id="PF00176">
    <property type="entry name" value="SNF2-rel_dom"/>
    <property type="match status" value="1"/>
</dbReference>
<keyword evidence="5" id="KW-0067">ATP-binding</keyword>
<evidence type="ECO:0000259" key="3">
    <source>
        <dbReference type="PROSITE" id="PS51192"/>
    </source>
</evidence>
<proteinExistence type="predicted"/>
<dbReference type="GO" id="GO:0140097">
    <property type="term" value="F:catalytic activity, acting on DNA"/>
    <property type="evidence" value="ECO:0007669"/>
    <property type="project" value="UniProtKB-ARBA"/>
</dbReference>
<geneLocation type="plasmid" evidence="6 7">
    <name>unnamed1</name>
</geneLocation>
<dbReference type="EMBL" id="BAAADN010000021">
    <property type="protein sequence ID" value="GAA0458009.1"/>
    <property type="molecule type" value="Genomic_DNA"/>
</dbReference>
<evidence type="ECO:0000259" key="4">
    <source>
        <dbReference type="PROSITE" id="PS51194"/>
    </source>
</evidence>
<evidence type="ECO:0000256" key="1">
    <source>
        <dbReference type="ARBA" id="ARBA00022801"/>
    </source>
</evidence>
<feature type="domain" description="Helicase ATP-binding" evidence="3">
    <location>
        <begin position="600"/>
        <end position="763"/>
    </location>
</feature>
<dbReference type="AlphaFoldDB" id="A0AAV3SES9"/>
<feature type="compositionally biased region" description="Pro residues" evidence="2">
    <location>
        <begin position="26"/>
        <end position="38"/>
    </location>
</feature>
<dbReference type="InterPro" id="IPR049730">
    <property type="entry name" value="SNF2/RAD54-like_C"/>
</dbReference>
<dbReference type="GO" id="GO:0005524">
    <property type="term" value="F:ATP binding"/>
    <property type="evidence" value="ECO:0007669"/>
    <property type="project" value="InterPro"/>
</dbReference>
<keyword evidence="1" id="KW-0378">Hydrolase</keyword>